<dbReference type="RefSeq" id="WP_081888433.1">
    <property type="nucleotide sequence ID" value="NZ_CAMJII010000015.1"/>
</dbReference>
<name>A0A087BGA9_9BIFI</name>
<dbReference type="Proteomes" id="UP000029060">
    <property type="component" value="Unassembled WGS sequence"/>
</dbReference>
<comment type="catalytic activity">
    <reaction evidence="1">
        <text>Hydrolysis of terminal non-reducing beta-D-galactose residues in beta-D-galactosides.</text>
        <dbReference type="EC" id="3.2.1.23"/>
    </reaction>
</comment>
<dbReference type="GO" id="GO:0004565">
    <property type="term" value="F:beta-galactosidase activity"/>
    <property type="evidence" value="ECO:0007669"/>
    <property type="project" value="UniProtKB-EC"/>
</dbReference>
<dbReference type="Pfam" id="PF02837">
    <property type="entry name" value="Glyco_hydro_2_N"/>
    <property type="match status" value="1"/>
</dbReference>
<evidence type="ECO:0000313" key="10">
    <source>
        <dbReference type="EMBL" id="KFI70059.1"/>
    </source>
</evidence>
<evidence type="ECO:0000256" key="5">
    <source>
        <dbReference type="ARBA" id="ARBA00023295"/>
    </source>
</evidence>
<evidence type="ECO:0000256" key="4">
    <source>
        <dbReference type="ARBA" id="ARBA00022801"/>
    </source>
</evidence>
<sequence>MDGASSMQSADLSWLDRPDVFRVNRLDAHSDHRCYATQGEAERDSSGLIMPLDGTWKFKYSPNPQARPAGFYRQAEAPADFDDIEVPGHIEIAGYDANQYINTMYPWEGHVYRRPAGLTEGDPGVGAFSDAADNPVGSYMRTFTLPEHMQGERIHVVFEGVEQAFYLWLNGHFVGYAEDSFTPSEFDLTPYINETGTNTIACEVFKRSTAAWIEDQDFFRFFGIFRPVKLVALPKLHVEDISVRSLLDDDLRTGAITVDMRLSAKEASCLAGATAEVSVIDPQGNRIASQTSSPEQDGDATLAFTGIADPQLWDNGSPNLYRVDVRLIDASGDVCEVAQVDTGFRKLVRDGVKVSLNGHRLYILGVNRHEWNADSGRSITVDDMKHDIDVMLRNNINAVRTCHYPDRLEWYRLCDRNGIYVMAETNLESHGTWQKMGAVEPSYNVPGNSSVWEKVVVDRAVTQYETLKNHPSILFWSMGNESYAGTAIAAMDAYYKSKDDGRLTHYEGVVHNRAFEDVISDLESRMYDPPEGARAYMSSNPKKPYILCEFMHDMGNSLGGFGDYMDLFDDFEGFLGGFIWDYIDQQLYAPDPLTGEKTLCYGGDFDDRCSDYEFSGDGLLFADRTEKPAMQEVKYYYGRYADGNHIR</sequence>
<dbReference type="Pfam" id="PF02836">
    <property type="entry name" value="Glyco_hydro_2_C"/>
    <property type="match status" value="1"/>
</dbReference>
<gene>
    <name evidence="10" type="ORF">BMERY_1421</name>
</gene>
<keyword evidence="4 6" id="KW-0378">Hydrolase</keyword>
<dbReference type="InterPro" id="IPR023230">
    <property type="entry name" value="Glyco_hydro_2_CS"/>
</dbReference>
<dbReference type="InterPro" id="IPR008979">
    <property type="entry name" value="Galactose-bd-like_sf"/>
</dbReference>
<reference evidence="10 11" key="1">
    <citation type="submission" date="2014-03" db="EMBL/GenBank/DDBJ databases">
        <title>Genomics of Bifidobacteria.</title>
        <authorList>
            <person name="Ventura M."/>
            <person name="Milani C."/>
            <person name="Lugli G.A."/>
        </authorList>
    </citation>
    <scope>NUCLEOTIDE SEQUENCE [LARGE SCALE GENOMIC DNA]</scope>
    <source>
        <strain evidence="10 11">LMG 11341</strain>
    </source>
</reference>
<dbReference type="eggNOG" id="COG3250">
    <property type="taxonomic scope" value="Bacteria"/>
</dbReference>
<evidence type="ECO:0000256" key="3">
    <source>
        <dbReference type="ARBA" id="ARBA00012756"/>
    </source>
</evidence>
<dbReference type="PANTHER" id="PTHR46323:SF2">
    <property type="entry name" value="BETA-GALACTOSIDASE"/>
    <property type="match status" value="1"/>
</dbReference>
<protein>
    <recommendedName>
        <fullName evidence="3">beta-galactosidase</fullName>
        <ecNumber evidence="3">3.2.1.23</ecNumber>
    </recommendedName>
</protein>
<evidence type="ECO:0000256" key="1">
    <source>
        <dbReference type="ARBA" id="ARBA00001412"/>
    </source>
</evidence>
<dbReference type="PROSITE" id="PS00608">
    <property type="entry name" value="GLYCOSYL_HYDROL_F2_2"/>
    <property type="match status" value="1"/>
</dbReference>
<dbReference type="PRINTS" id="PR00132">
    <property type="entry name" value="GLHYDRLASE2"/>
</dbReference>
<dbReference type="InterPro" id="IPR050347">
    <property type="entry name" value="Bact_Beta-galactosidase"/>
</dbReference>
<dbReference type="Gene3D" id="2.60.40.10">
    <property type="entry name" value="Immunoglobulins"/>
    <property type="match status" value="1"/>
</dbReference>
<keyword evidence="11" id="KW-1185">Reference proteome</keyword>
<dbReference type="GO" id="GO:0005990">
    <property type="term" value="P:lactose catabolic process"/>
    <property type="evidence" value="ECO:0007669"/>
    <property type="project" value="TreeGrafter"/>
</dbReference>
<evidence type="ECO:0000259" key="9">
    <source>
        <dbReference type="Pfam" id="PF02837"/>
    </source>
</evidence>
<evidence type="ECO:0000256" key="6">
    <source>
        <dbReference type="RuleBase" id="RU361154"/>
    </source>
</evidence>
<dbReference type="SUPFAM" id="SSF49785">
    <property type="entry name" value="Galactose-binding domain-like"/>
    <property type="match status" value="1"/>
</dbReference>
<evidence type="ECO:0000256" key="2">
    <source>
        <dbReference type="ARBA" id="ARBA00007401"/>
    </source>
</evidence>
<dbReference type="InterPro" id="IPR036156">
    <property type="entry name" value="Beta-gal/glucu_dom_sf"/>
</dbReference>
<evidence type="ECO:0000259" key="7">
    <source>
        <dbReference type="Pfam" id="PF00703"/>
    </source>
</evidence>
<comment type="caution">
    <text evidence="10">The sequence shown here is derived from an EMBL/GenBank/DDBJ whole genome shotgun (WGS) entry which is preliminary data.</text>
</comment>
<accession>A0A087BGA9</accession>
<comment type="similarity">
    <text evidence="2 6">Belongs to the glycosyl hydrolase 2 family.</text>
</comment>
<keyword evidence="5 6" id="KW-0326">Glycosidase</keyword>
<dbReference type="PROSITE" id="PS00719">
    <property type="entry name" value="GLYCOSYL_HYDROL_F2_1"/>
    <property type="match status" value="1"/>
</dbReference>
<dbReference type="Gene3D" id="2.60.120.260">
    <property type="entry name" value="Galactose-binding domain-like"/>
    <property type="match status" value="1"/>
</dbReference>
<dbReference type="InterPro" id="IPR017853">
    <property type="entry name" value="GH"/>
</dbReference>
<dbReference type="AlphaFoldDB" id="A0A087BGA9"/>
<evidence type="ECO:0000313" key="11">
    <source>
        <dbReference type="Proteomes" id="UP000029060"/>
    </source>
</evidence>
<feature type="domain" description="Glycoside hydrolase family 2 immunoglobulin-like beta-sandwich" evidence="7">
    <location>
        <begin position="237"/>
        <end position="345"/>
    </location>
</feature>
<dbReference type="EMBL" id="JGZC01000007">
    <property type="protein sequence ID" value="KFI70059.1"/>
    <property type="molecule type" value="Genomic_DNA"/>
</dbReference>
<feature type="domain" description="Glycosyl hydrolases family 2 sugar binding" evidence="9">
    <location>
        <begin position="51"/>
        <end position="234"/>
    </location>
</feature>
<dbReference type="EC" id="3.2.1.23" evidence="3"/>
<feature type="domain" description="Glycoside hydrolase family 2 catalytic" evidence="8">
    <location>
        <begin position="352"/>
        <end position="639"/>
    </location>
</feature>
<evidence type="ECO:0000259" key="8">
    <source>
        <dbReference type="Pfam" id="PF02836"/>
    </source>
</evidence>
<dbReference type="Pfam" id="PF00703">
    <property type="entry name" value="Glyco_hydro_2"/>
    <property type="match status" value="1"/>
</dbReference>
<dbReference type="InterPro" id="IPR006103">
    <property type="entry name" value="Glyco_hydro_2_cat"/>
</dbReference>
<proteinExistence type="inferred from homology"/>
<dbReference type="InterPro" id="IPR006101">
    <property type="entry name" value="Glyco_hydro_2"/>
</dbReference>
<dbReference type="SUPFAM" id="SSF49303">
    <property type="entry name" value="beta-Galactosidase/glucuronidase domain"/>
    <property type="match status" value="1"/>
</dbReference>
<dbReference type="InterPro" id="IPR023232">
    <property type="entry name" value="Glyco_hydro_2_AS"/>
</dbReference>
<dbReference type="Gene3D" id="3.20.20.80">
    <property type="entry name" value="Glycosidases"/>
    <property type="match status" value="1"/>
</dbReference>
<organism evidence="10 11">
    <name type="scientific">Bifidobacterium merycicum</name>
    <dbReference type="NCBI Taxonomy" id="78345"/>
    <lineage>
        <taxon>Bacteria</taxon>
        <taxon>Bacillati</taxon>
        <taxon>Actinomycetota</taxon>
        <taxon>Actinomycetes</taxon>
        <taxon>Bifidobacteriales</taxon>
        <taxon>Bifidobacteriaceae</taxon>
        <taxon>Bifidobacterium</taxon>
    </lineage>
</organism>
<dbReference type="OrthoDB" id="9762066at2"/>
<dbReference type="SUPFAM" id="SSF51445">
    <property type="entry name" value="(Trans)glycosidases"/>
    <property type="match status" value="1"/>
</dbReference>
<dbReference type="PANTHER" id="PTHR46323">
    <property type="entry name" value="BETA-GALACTOSIDASE"/>
    <property type="match status" value="1"/>
</dbReference>
<dbReference type="InterPro" id="IPR006102">
    <property type="entry name" value="Ig-like_GH2"/>
</dbReference>
<dbReference type="InterPro" id="IPR013783">
    <property type="entry name" value="Ig-like_fold"/>
</dbReference>
<dbReference type="InterPro" id="IPR006104">
    <property type="entry name" value="Glyco_hydro_2_N"/>
</dbReference>
<dbReference type="GO" id="GO:0009341">
    <property type="term" value="C:beta-galactosidase complex"/>
    <property type="evidence" value="ECO:0007669"/>
    <property type="project" value="TreeGrafter"/>
</dbReference>
<dbReference type="STRING" id="78345.BMERY_1421"/>